<dbReference type="Proteomes" id="UP000249396">
    <property type="component" value="Unassembled WGS sequence"/>
</dbReference>
<protein>
    <submittedName>
        <fullName evidence="2">Uncharacterized protein</fullName>
    </submittedName>
</protein>
<accession>A0A2W4RPM2</accession>
<evidence type="ECO:0000313" key="2">
    <source>
        <dbReference type="EMBL" id="PZN84326.1"/>
    </source>
</evidence>
<name>A0A2W4RPM2_9GAMM</name>
<evidence type="ECO:0000256" key="1">
    <source>
        <dbReference type="SAM" id="MobiDB-lite"/>
    </source>
</evidence>
<reference evidence="2 3" key="1">
    <citation type="journal article" date="2018" name="Aquat. Microb. Ecol.">
        <title>Gammaproteobacterial methanotrophs dominate.</title>
        <authorList>
            <person name="Rissanen A.J."/>
            <person name="Saarenheimo J."/>
            <person name="Tiirola M."/>
            <person name="Peura S."/>
            <person name="Aalto S.L."/>
            <person name="Karvinen A."/>
            <person name="Nykanen H."/>
        </authorList>
    </citation>
    <scope>NUCLEOTIDE SEQUENCE [LARGE SCALE GENOMIC DNA]</scope>
    <source>
        <strain evidence="2">AMbin10</strain>
    </source>
</reference>
<organism evidence="2 3">
    <name type="scientific">Candidatus Methylumidiphilus alinenensis</name>
    <dbReference type="NCBI Taxonomy" id="2202197"/>
    <lineage>
        <taxon>Bacteria</taxon>
        <taxon>Pseudomonadati</taxon>
        <taxon>Pseudomonadota</taxon>
        <taxon>Gammaproteobacteria</taxon>
        <taxon>Methylococcales</taxon>
        <taxon>Candidatus Methylumidiphilus</taxon>
    </lineage>
</organism>
<proteinExistence type="predicted"/>
<gene>
    <name evidence="2" type="ORF">DM484_03025</name>
</gene>
<dbReference type="EMBL" id="QJPH01000156">
    <property type="protein sequence ID" value="PZN84326.1"/>
    <property type="molecule type" value="Genomic_DNA"/>
</dbReference>
<evidence type="ECO:0000313" key="3">
    <source>
        <dbReference type="Proteomes" id="UP000249396"/>
    </source>
</evidence>
<sequence>MTCKTYKLRLTVNGNADPELAKALENLDARRRSYRILELAKQGLRIEEKLNHKLEEFMESKESQQAQSGKPHHQPRAKNQNNADDDDPFTRDLLEFVVNDRM</sequence>
<feature type="region of interest" description="Disordered" evidence="1">
    <location>
        <begin position="57"/>
        <end position="91"/>
    </location>
</feature>
<dbReference type="AlphaFoldDB" id="A0A2W4RPM2"/>
<comment type="caution">
    <text evidence="2">The sequence shown here is derived from an EMBL/GenBank/DDBJ whole genome shotgun (WGS) entry which is preliminary data.</text>
</comment>